<evidence type="ECO:0000313" key="3">
    <source>
        <dbReference type="EMBL" id="OAZ04411.1"/>
    </source>
</evidence>
<keyword evidence="1" id="KW-1133">Transmembrane helix</keyword>
<feature type="transmembrane region" description="Helical" evidence="1">
    <location>
        <begin position="27"/>
        <end position="47"/>
    </location>
</feature>
<dbReference type="OrthoDB" id="1367155at2"/>
<dbReference type="Pfam" id="PF13239">
    <property type="entry name" value="2TM"/>
    <property type="match status" value="1"/>
</dbReference>
<name>A0A199XT40_9FLAO</name>
<keyword evidence="1" id="KW-0472">Membrane</keyword>
<accession>A0A199XT40</accession>
<dbReference type="InterPro" id="IPR025698">
    <property type="entry name" value="2TM_dom"/>
</dbReference>
<organism evidence="3 4">
    <name type="scientific">Flavobacterium succinicans</name>
    <dbReference type="NCBI Taxonomy" id="29536"/>
    <lineage>
        <taxon>Bacteria</taxon>
        <taxon>Pseudomonadati</taxon>
        <taxon>Bacteroidota</taxon>
        <taxon>Flavobacteriia</taxon>
        <taxon>Flavobacteriales</taxon>
        <taxon>Flavobacteriaceae</taxon>
        <taxon>Flavobacterium</taxon>
    </lineage>
</organism>
<comment type="caution">
    <text evidence="3">The sequence shown here is derived from an EMBL/GenBank/DDBJ whole genome shotgun (WGS) entry which is preliminary data.</text>
</comment>
<reference evidence="3 4" key="1">
    <citation type="submission" date="2016-06" db="EMBL/GenBank/DDBJ databases">
        <title>Draft genome sequence of Flavobacterium succinicans strain DD5b.</title>
        <authorList>
            <person name="Poehlein A."/>
            <person name="Daniel R."/>
            <person name="Simeonova D.D."/>
        </authorList>
    </citation>
    <scope>NUCLEOTIDE SEQUENCE [LARGE SCALE GENOMIC DNA]</scope>
    <source>
        <strain evidence="3 4">DD5b</strain>
    </source>
</reference>
<evidence type="ECO:0000313" key="4">
    <source>
        <dbReference type="Proteomes" id="UP000093807"/>
    </source>
</evidence>
<evidence type="ECO:0000259" key="2">
    <source>
        <dbReference type="Pfam" id="PF13239"/>
    </source>
</evidence>
<dbReference type="EMBL" id="JMTM01000035">
    <property type="protein sequence ID" value="OAZ04411.1"/>
    <property type="molecule type" value="Genomic_DNA"/>
</dbReference>
<gene>
    <name evidence="3" type="ORF">FLB_14090</name>
</gene>
<feature type="transmembrane region" description="Helical" evidence="1">
    <location>
        <begin position="59"/>
        <end position="85"/>
    </location>
</feature>
<dbReference type="AlphaFoldDB" id="A0A199XT40"/>
<evidence type="ECO:0000256" key="1">
    <source>
        <dbReference type="SAM" id="Phobius"/>
    </source>
</evidence>
<feature type="domain" description="2TM" evidence="2">
    <location>
        <begin position="16"/>
        <end position="99"/>
    </location>
</feature>
<proteinExistence type="predicted"/>
<keyword evidence="1" id="KW-0812">Transmembrane</keyword>
<dbReference type="RefSeq" id="WP_064715296.1">
    <property type="nucleotide sequence ID" value="NZ_JMTM01000035.1"/>
</dbReference>
<keyword evidence="4" id="KW-1185">Reference proteome</keyword>
<sequence>MERIDTNQEQEALVQMAKERVKKLKDFYFHMVFFMLGVVIYVLKTYYGAPLNFFPIRYINGFVMAIWTTFFAIQAVQLFFTEVILGKSWEEKQIKKMIEKNNEKQIWK</sequence>
<dbReference type="PATRIC" id="fig|29536.5.peg.1477"/>
<dbReference type="Proteomes" id="UP000093807">
    <property type="component" value="Unassembled WGS sequence"/>
</dbReference>
<protein>
    <recommendedName>
        <fullName evidence="2">2TM domain-containing protein</fullName>
    </recommendedName>
</protein>